<dbReference type="InterPro" id="IPR051210">
    <property type="entry name" value="Ub_ligase/GEF_domain"/>
</dbReference>
<dbReference type="InterPro" id="IPR000408">
    <property type="entry name" value="Reg_chr_condens"/>
</dbReference>
<dbReference type="PROSITE" id="PS50012">
    <property type="entry name" value="RCC1_3"/>
    <property type="match status" value="5"/>
</dbReference>
<dbReference type="VEuPathDB" id="FungiDB:HpaG813292"/>
<accession>M4C2H7</accession>
<organism evidence="4 5">
    <name type="scientific">Hyaloperonospora arabidopsidis (strain Emoy2)</name>
    <name type="common">Downy mildew agent</name>
    <name type="synonym">Peronospora arabidopsidis</name>
    <dbReference type="NCBI Taxonomy" id="559515"/>
    <lineage>
        <taxon>Eukaryota</taxon>
        <taxon>Sar</taxon>
        <taxon>Stramenopiles</taxon>
        <taxon>Oomycota</taxon>
        <taxon>Peronosporomycetes</taxon>
        <taxon>Peronosporales</taxon>
        <taxon>Peronosporaceae</taxon>
        <taxon>Hyaloperonospora</taxon>
    </lineage>
</organism>
<dbReference type="PANTHER" id="PTHR22870">
    <property type="entry name" value="REGULATOR OF CHROMOSOME CONDENSATION"/>
    <property type="match status" value="1"/>
</dbReference>
<dbReference type="SUPFAM" id="SSF50985">
    <property type="entry name" value="RCC1/BLIP-II"/>
    <property type="match status" value="2"/>
</dbReference>
<feature type="repeat" description="RCC1" evidence="2">
    <location>
        <begin position="79"/>
        <end position="131"/>
    </location>
</feature>
<dbReference type="Pfam" id="PF25390">
    <property type="entry name" value="WD40_RLD"/>
    <property type="match status" value="1"/>
</dbReference>
<dbReference type="Proteomes" id="UP000011713">
    <property type="component" value="Unassembled WGS sequence"/>
</dbReference>
<reference evidence="5" key="1">
    <citation type="journal article" date="2010" name="Science">
        <title>Signatures of adaptation to obligate biotrophy in the Hyaloperonospora arabidopsidis genome.</title>
        <authorList>
            <person name="Baxter L."/>
            <person name="Tripathy S."/>
            <person name="Ishaque N."/>
            <person name="Boot N."/>
            <person name="Cabral A."/>
            <person name="Kemen E."/>
            <person name="Thines M."/>
            <person name="Ah-Fong A."/>
            <person name="Anderson R."/>
            <person name="Badejoko W."/>
            <person name="Bittner-Eddy P."/>
            <person name="Boore J.L."/>
            <person name="Chibucos M.C."/>
            <person name="Coates M."/>
            <person name="Dehal P."/>
            <person name="Delehaunty K."/>
            <person name="Dong S."/>
            <person name="Downton P."/>
            <person name="Dumas B."/>
            <person name="Fabro G."/>
            <person name="Fronick C."/>
            <person name="Fuerstenberg S.I."/>
            <person name="Fulton L."/>
            <person name="Gaulin E."/>
            <person name="Govers F."/>
            <person name="Hughes L."/>
            <person name="Humphray S."/>
            <person name="Jiang R.H."/>
            <person name="Judelson H."/>
            <person name="Kamoun S."/>
            <person name="Kyung K."/>
            <person name="Meijer H."/>
            <person name="Minx P."/>
            <person name="Morris P."/>
            <person name="Nelson J."/>
            <person name="Phuntumart V."/>
            <person name="Qutob D."/>
            <person name="Rehmany A."/>
            <person name="Rougon-Cardoso A."/>
            <person name="Ryden P."/>
            <person name="Torto-Alalibo T."/>
            <person name="Studholme D."/>
            <person name="Wang Y."/>
            <person name="Win J."/>
            <person name="Wood J."/>
            <person name="Clifton S.W."/>
            <person name="Rogers J."/>
            <person name="Van den Ackerveken G."/>
            <person name="Jones J.D."/>
            <person name="McDowell J.M."/>
            <person name="Beynon J."/>
            <person name="Tyler B.M."/>
        </authorList>
    </citation>
    <scope>NUCLEOTIDE SEQUENCE [LARGE SCALE GENOMIC DNA]</scope>
    <source>
        <strain evidence="5">Emoy2</strain>
    </source>
</reference>
<dbReference type="InterPro" id="IPR009091">
    <property type="entry name" value="RCC1/BLIP-II"/>
</dbReference>
<proteinExistence type="predicted"/>
<dbReference type="PROSITE" id="PS00626">
    <property type="entry name" value="RCC1_2"/>
    <property type="match status" value="1"/>
</dbReference>
<dbReference type="InParanoid" id="M4C2H7"/>
<dbReference type="AlphaFoldDB" id="M4C2H7"/>
<dbReference type="EMBL" id="JH598128">
    <property type="status" value="NOT_ANNOTATED_CDS"/>
    <property type="molecule type" value="Genomic_DNA"/>
</dbReference>
<feature type="repeat" description="RCC1" evidence="2">
    <location>
        <begin position="280"/>
        <end position="320"/>
    </location>
</feature>
<dbReference type="eggNOG" id="KOG1426">
    <property type="taxonomic scope" value="Eukaryota"/>
</dbReference>
<dbReference type="FunCoup" id="M4C2H7">
    <property type="interactions" value="80"/>
</dbReference>
<dbReference type="Gene3D" id="2.130.10.30">
    <property type="entry name" value="Regulator of chromosome condensation 1/beta-lactamase-inhibitor protein II"/>
    <property type="match status" value="2"/>
</dbReference>
<dbReference type="OMA" id="GSFNHAD"/>
<dbReference type="InterPro" id="IPR058923">
    <property type="entry name" value="RCC1-like_dom"/>
</dbReference>
<protein>
    <recommendedName>
        <fullName evidence="3">RCC1-like domain-containing protein</fullName>
    </recommendedName>
</protein>
<dbReference type="HOGENOM" id="CLU_048369_0_0_1"/>
<name>M4C2H7_HYAAE</name>
<feature type="domain" description="RCC1-like" evidence="3">
    <location>
        <begin position="47"/>
        <end position="366"/>
    </location>
</feature>
<feature type="repeat" description="RCC1" evidence="2">
    <location>
        <begin position="321"/>
        <end position="372"/>
    </location>
</feature>
<evidence type="ECO:0000256" key="1">
    <source>
        <dbReference type="ARBA" id="ARBA00022737"/>
    </source>
</evidence>
<feature type="repeat" description="RCC1" evidence="2">
    <location>
        <begin position="222"/>
        <end position="279"/>
    </location>
</feature>
<keyword evidence="1" id="KW-0677">Repeat</keyword>
<evidence type="ECO:0000313" key="5">
    <source>
        <dbReference type="Proteomes" id="UP000011713"/>
    </source>
</evidence>
<feature type="repeat" description="RCC1" evidence="2">
    <location>
        <begin position="132"/>
        <end position="190"/>
    </location>
</feature>
<sequence>MVLSALRGRAAAVRLLVTRSARQCALQRAAFATQTSVVKSGIRNAYEELSPKLLKAFEGKGIARLDFGASHSAAIDESGKLFVWGSNEYGKLGLGESSEMEVLPRKVEALQGIEIVDVSCGDYFTAAVDAEGKMYSWGWGGSTMKGAGGLGHAGGKDEPTPRLLMTLVEQGVPISTVKCGEFHTVALTKDGEIWAWGNGEYGRLVVSIAAGRDFSFALTDKGELYSWGGNSHNQLGIGGGLAMDVYNIESIPVLVEAFNGLSVKQIAAGYDHAAAVTEDGRLYMWGAKIWIEPHEMTAVNEHKVVQVACGRQYTAALTNDGKVFTFGKGSSNCLGHGERKNQLQPLQIEALANINVTSVSCGEFHMGAIATPHAEAVDIDFSFRE</sequence>
<dbReference type="EnsemblProtists" id="HpaT813292">
    <property type="protein sequence ID" value="HpaP813292"/>
    <property type="gene ID" value="HpaG813292"/>
</dbReference>
<keyword evidence="5" id="KW-1185">Reference proteome</keyword>
<evidence type="ECO:0000259" key="3">
    <source>
        <dbReference type="Pfam" id="PF25390"/>
    </source>
</evidence>
<evidence type="ECO:0000256" key="2">
    <source>
        <dbReference type="PROSITE-ProRule" id="PRU00235"/>
    </source>
</evidence>
<dbReference type="PANTHER" id="PTHR22870:SF155">
    <property type="entry name" value="E3 UBIQUITIN-PROTEIN LIGASE HERC1-RELATED"/>
    <property type="match status" value="1"/>
</dbReference>
<reference evidence="4" key="2">
    <citation type="submission" date="2015-06" db="UniProtKB">
        <authorList>
            <consortium name="EnsemblProtists"/>
        </authorList>
    </citation>
    <scope>IDENTIFICATION</scope>
    <source>
        <strain evidence="4">Emoy2</strain>
    </source>
</reference>
<dbReference type="STRING" id="559515.M4C2H7"/>
<dbReference type="PRINTS" id="PR00633">
    <property type="entry name" value="RCCNDNSATION"/>
</dbReference>
<evidence type="ECO:0000313" key="4">
    <source>
        <dbReference type="EnsemblProtists" id="HpaP813292"/>
    </source>
</evidence>